<feature type="compositionally biased region" description="Polar residues" evidence="1">
    <location>
        <begin position="130"/>
        <end position="141"/>
    </location>
</feature>
<name>A0A371DAC8_9APHY</name>
<dbReference type="STRING" id="139420.A0A371DAC8"/>
<gene>
    <name evidence="2" type="ORF">OH76DRAFT_1403733</name>
</gene>
<accession>A0A371DAC8</accession>
<feature type="compositionally biased region" description="Basic and acidic residues" evidence="1">
    <location>
        <begin position="57"/>
        <end position="69"/>
    </location>
</feature>
<feature type="compositionally biased region" description="Polar residues" evidence="1">
    <location>
        <begin position="1"/>
        <end position="13"/>
    </location>
</feature>
<dbReference type="AlphaFoldDB" id="A0A371DAC8"/>
<organism evidence="2 3">
    <name type="scientific">Lentinus brumalis</name>
    <dbReference type="NCBI Taxonomy" id="2498619"/>
    <lineage>
        <taxon>Eukaryota</taxon>
        <taxon>Fungi</taxon>
        <taxon>Dikarya</taxon>
        <taxon>Basidiomycota</taxon>
        <taxon>Agaricomycotina</taxon>
        <taxon>Agaricomycetes</taxon>
        <taxon>Polyporales</taxon>
        <taxon>Polyporaceae</taxon>
        <taxon>Lentinus</taxon>
    </lineage>
</organism>
<reference evidence="2 3" key="1">
    <citation type="journal article" date="2018" name="Biotechnol. Biofuels">
        <title>Integrative visual omics of the white-rot fungus Polyporus brumalis exposes the biotechnological potential of its oxidative enzymes for delignifying raw plant biomass.</title>
        <authorList>
            <person name="Miyauchi S."/>
            <person name="Rancon A."/>
            <person name="Drula E."/>
            <person name="Hage H."/>
            <person name="Chaduli D."/>
            <person name="Favel A."/>
            <person name="Grisel S."/>
            <person name="Henrissat B."/>
            <person name="Herpoel-Gimbert I."/>
            <person name="Ruiz-Duenas F.J."/>
            <person name="Chevret D."/>
            <person name="Hainaut M."/>
            <person name="Lin J."/>
            <person name="Wang M."/>
            <person name="Pangilinan J."/>
            <person name="Lipzen A."/>
            <person name="Lesage-Meessen L."/>
            <person name="Navarro D."/>
            <person name="Riley R."/>
            <person name="Grigoriev I.V."/>
            <person name="Zhou S."/>
            <person name="Raouche S."/>
            <person name="Rosso M.N."/>
        </authorList>
    </citation>
    <scope>NUCLEOTIDE SEQUENCE [LARGE SCALE GENOMIC DNA]</scope>
    <source>
        <strain evidence="2 3">BRFM 1820</strain>
    </source>
</reference>
<evidence type="ECO:0000313" key="3">
    <source>
        <dbReference type="Proteomes" id="UP000256964"/>
    </source>
</evidence>
<feature type="region of interest" description="Disordered" evidence="1">
    <location>
        <begin position="1"/>
        <end position="21"/>
    </location>
</feature>
<evidence type="ECO:0000256" key="1">
    <source>
        <dbReference type="SAM" id="MobiDB-lite"/>
    </source>
</evidence>
<evidence type="ECO:0008006" key="4">
    <source>
        <dbReference type="Google" id="ProtNLM"/>
    </source>
</evidence>
<dbReference type="Proteomes" id="UP000256964">
    <property type="component" value="Unassembled WGS sequence"/>
</dbReference>
<keyword evidence="3" id="KW-1185">Reference proteome</keyword>
<dbReference type="EMBL" id="KZ857405">
    <property type="protein sequence ID" value="RDX49494.1"/>
    <property type="molecule type" value="Genomic_DNA"/>
</dbReference>
<sequence length="141" mass="13976">MSSTSSTNGNPSRGASVGGGIANKVKGAFKTVQGIGDNIRGNAMDFVDSATGTAPHHTAEVEVGRKQTEEGVQQMEAGSHGVANPSSTAATTGTPGTTGDAPTTTTTAQPPLPPRSAHSTLEGNEGVVGNDSTSGQTRSNV</sequence>
<dbReference type="OrthoDB" id="2590867at2759"/>
<proteinExistence type="predicted"/>
<evidence type="ECO:0000313" key="2">
    <source>
        <dbReference type="EMBL" id="RDX49494.1"/>
    </source>
</evidence>
<feature type="compositionally biased region" description="Low complexity" evidence="1">
    <location>
        <begin position="88"/>
        <end position="109"/>
    </location>
</feature>
<protein>
    <recommendedName>
        <fullName evidence="4">CsbD-like domain-containing protein</fullName>
    </recommendedName>
</protein>
<feature type="region of interest" description="Disordered" evidence="1">
    <location>
        <begin position="47"/>
        <end position="141"/>
    </location>
</feature>